<dbReference type="AlphaFoldDB" id="A0A8H6TX53"/>
<dbReference type="EMBL" id="JACAZI010000059">
    <property type="protein sequence ID" value="KAF7324412.1"/>
    <property type="molecule type" value="Genomic_DNA"/>
</dbReference>
<dbReference type="OrthoDB" id="2652955at2759"/>
<comment type="caution">
    <text evidence="1">The sequence shown here is derived from an EMBL/GenBank/DDBJ whole genome shotgun (WGS) entry which is preliminary data.</text>
</comment>
<proteinExistence type="predicted"/>
<keyword evidence="2" id="KW-1185">Reference proteome</keyword>
<sequence>MSSSDFTAKAVLENPRRIPKSKMIVFDAQVFLGSSKPAIICSLRLFNDANNEFAKIGCYVVVVHPACTTPTLKVYSQELTPIDFQIFGDIVWMNYIGSHENFDLRQHTIVHVAGPATNVNRDDATFEIHAGQYLSATKNADNVFPVQCLFPNTKRWESYKPIPGKGKPVLIEGLVTGVERNDNRTVKYFIVDLLKVTF</sequence>
<reference evidence="1" key="1">
    <citation type="submission" date="2020-05" db="EMBL/GenBank/DDBJ databases">
        <title>Mycena genomes resolve the evolution of fungal bioluminescence.</title>
        <authorList>
            <person name="Tsai I.J."/>
        </authorList>
    </citation>
    <scope>NUCLEOTIDE SEQUENCE</scope>
    <source>
        <strain evidence="1">CCC161011</strain>
    </source>
</reference>
<evidence type="ECO:0000313" key="1">
    <source>
        <dbReference type="EMBL" id="KAF7324412.1"/>
    </source>
</evidence>
<gene>
    <name evidence="1" type="ORF">MVEN_02643700</name>
</gene>
<evidence type="ECO:0000313" key="2">
    <source>
        <dbReference type="Proteomes" id="UP000620124"/>
    </source>
</evidence>
<dbReference type="Proteomes" id="UP000620124">
    <property type="component" value="Unassembled WGS sequence"/>
</dbReference>
<name>A0A8H6TX53_9AGAR</name>
<organism evidence="1 2">
    <name type="scientific">Mycena venus</name>
    <dbReference type="NCBI Taxonomy" id="2733690"/>
    <lineage>
        <taxon>Eukaryota</taxon>
        <taxon>Fungi</taxon>
        <taxon>Dikarya</taxon>
        <taxon>Basidiomycota</taxon>
        <taxon>Agaricomycotina</taxon>
        <taxon>Agaricomycetes</taxon>
        <taxon>Agaricomycetidae</taxon>
        <taxon>Agaricales</taxon>
        <taxon>Marasmiineae</taxon>
        <taxon>Mycenaceae</taxon>
        <taxon>Mycena</taxon>
    </lineage>
</organism>
<accession>A0A8H6TX53</accession>
<protein>
    <submittedName>
        <fullName evidence="1">Uncharacterized protein</fullName>
    </submittedName>
</protein>